<keyword evidence="3" id="KW-0819">tRNA processing</keyword>
<keyword evidence="7" id="KW-0460">Magnesium</keyword>
<keyword evidence="4" id="KW-0548">Nucleotidyltransferase</keyword>
<protein>
    <submittedName>
        <fullName evidence="13">[cytidine(C)-cytidine(C)-adenosine (A)]-adding enzyme</fullName>
    </submittedName>
</protein>
<sequence length="426" mass="46028">MTTPAPLLEADVPRPVLDVIARLHELGHAVFLVGGCVRDTLRGVHPKDFDVATSALPEEVQRAFRKVIPTGIQHGTVTVVQGGTHVEVTTFRSEGDYHDGRRPSAVTFEQDIVKDLSRRDFTINAMAWNPLTHELADPFGGQADLKARVVRCVGSAVERFSEDGLRPMRAVRFAAVLDFTLDPGTQAAIPATLPVFRKVAHERVREEFVKLLLSKREAFGLGLLADTGLLDVFLPELARADAEAARIARAAAAAEPVDVEIRLAALLADLVSPQQAEEIGVRLKFPTKTIERVKLLITHAALERHVGDSDPMLRRLLAKVGLANVEALTSVARARIQAREPARLPEIDALIGRLHALAASKPPLSAKDLALNGGAIMAALGVGPSPIVGEATRFLLERVLDEPSLNEPEKIKGLLLSWQQARGSGS</sequence>
<evidence type="ECO:0000256" key="8">
    <source>
        <dbReference type="ARBA" id="ARBA00022884"/>
    </source>
</evidence>
<organism evidence="13 14">
    <name type="scientific">Archangium lansingense</name>
    <dbReference type="NCBI Taxonomy" id="2995310"/>
    <lineage>
        <taxon>Bacteria</taxon>
        <taxon>Pseudomonadati</taxon>
        <taxon>Myxococcota</taxon>
        <taxon>Myxococcia</taxon>
        <taxon>Myxococcales</taxon>
        <taxon>Cystobacterineae</taxon>
        <taxon>Archangiaceae</taxon>
        <taxon>Archangium</taxon>
    </lineage>
</organism>
<comment type="similarity">
    <text evidence="9">Belongs to the tRNA nucleotidyltransferase/poly(A) polymerase family.</text>
</comment>
<feature type="domain" description="Poly A polymerase head" evidence="10">
    <location>
        <begin position="30"/>
        <end position="151"/>
    </location>
</feature>
<evidence type="ECO:0000256" key="1">
    <source>
        <dbReference type="ARBA" id="ARBA00001946"/>
    </source>
</evidence>
<dbReference type="Pfam" id="PF12627">
    <property type="entry name" value="PolyA_pol_RNAbd"/>
    <property type="match status" value="1"/>
</dbReference>
<evidence type="ECO:0000313" key="13">
    <source>
        <dbReference type="EMBL" id="MCY1078650.1"/>
    </source>
</evidence>
<dbReference type="Gene3D" id="1.10.3090.10">
    <property type="entry name" value="cca-adding enzyme, domain 2"/>
    <property type="match status" value="1"/>
</dbReference>
<dbReference type="SUPFAM" id="SSF81301">
    <property type="entry name" value="Nucleotidyltransferase"/>
    <property type="match status" value="1"/>
</dbReference>
<keyword evidence="6" id="KW-0547">Nucleotide-binding</keyword>
<dbReference type="SUPFAM" id="SSF81891">
    <property type="entry name" value="Poly A polymerase C-terminal region-like"/>
    <property type="match status" value="1"/>
</dbReference>
<evidence type="ECO:0000256" key="3">
    <source>
        <dbReference type="ARBA" id="ARBA00022694"/>
    </source>
</evidence>
<dbReference type="PANTHER" id="PTHR46173:SF1">
    <property type="entry name" value="CCA TRNA NUCLEOTIDYLTRANSFERASE 1, MITOCHONDRIAL"/>
    <property type="match status" value="1"/>
</dbReference>
<name>A0ABT4AAH5_9BACT</name>
<dbReference type="InterPro" id="IPR032828">
    <property type="entry name" value="PolyA_RNA-bd"/>
</dbReference>
<dbReference type="InterPro" id="IPR050264">
    <property type="entry name" value="Bact_CCA-adding_enz_type3_sf"/>
</dbReference>
<evidence type="ECO:0000256" key="5">
    <source>
        <dbReference type="ARBA" id="ARBA00022723"/>
    </source>
</evidence>
<dbReference type="Pfam" id="PF01743">
    <property type="entry name" value="PolyA_pol"/>
    <property type="match status" value="1"/>
</dbReference>
<accession>A0ABT4AAH5</accession>
<dbReference type="Proteomes" id="UP001207654">
    <property type="component" value="Unassembled WGS sequence"/>
</dbReference>
<proteinExistence type="inferred from homology"/>
<evidence type="ECO:0000256" key="2">
    <source>
        <dbReference type="ARBA" id="ARBA00022679"/>
    </source>
</evidence>
<dbReference type="EMBL" id="JAPNKA010000001">
    <property type="protein sequence ID" value="MCY1078650.1"/>
    <property type="molecule type" value="Genomic_DNA"/>
</dbReference>
<keyword evidence="5" id="KW-0479">Metal-binding</keyword>
<dbReference type="InterPro" id="IPR032810">
    <property type="entry name" value="CCA-adding_enz_C"/>
</dbReference>
<dbReference type="PANTHER" id="PTHR46173">
    <property type="entry name" value="CCA TRNA NUCLEOTIDYLTRANSFERASE 1, MITOCHONDRIAL"/>
    <property type="match status" value="1"/>
</dbReference>
<evidence type="ECO:0000259" key="11">
    <source>
        <dbReference type="Pfam" id="PF12627"/>
    </source>
</evidence>
<comment type="cofactor">
    <cofactor evidence="1">
        <name>Mg(2+)</name>
        <dbReference type="ChEBI" id="CHEBI:18420"/>
    </cofactor>
</comment>
<dbReference type="InterPro" id="IPR043519">
    <property type="entry name" value="NT_sf"/>
</dbReference>
<comment type="caution">
    <text evidence="13">The sequence shown here is derived from an EMBL/GenBank/DDBJ whole genome shotgun (WGS) entry which is preliminary data.</text>
</comment>
<keyword evidence="14" id="KW-1185">Reference proteome</keyword>
<dbReference type="RefSeq" id="WP_267537415.1">
    <property type="nucleotide sequence ID" value="NZ_JAPNKA010000001.1"/>
</dbReference>
<dbReference type="CDD" id="cd05398">
    <property type="entry name" value="NT_ClassII-CCAase"/>
    <property type="match status" value="1"/>
</dbReference>
<dbReference type="Pfam" id="PF13735">
    <property type="entry name" value="tRNA_NucTran2_2"/>
    <property type="match status" value="1"/>
</dbReference>
<evidence type="ECO:0000256" key="9">
    <source>
        <dbReference type="RuleBase" id="RU003953"/>
    </source>
</evidence>
<keyword evidence="2 9" id="KW-0808">Transferase</keyword>
<reference evidence="13 14" key="1">
    <citation type="submission" date="2022-11" db="EMBL/GenBank/DDBJ databases">
        <title>Minimal conservation of predation-associated metabolite biosynthetic gene clusters underscores biosynthetic potential of Myxococcota including descriptions for ten novel species: Archangium lansinium sp. nov., Myxococcus landrumus sp. nov., Nannocystis bai.</title>
        <authorList>
            <person name="Ahearne A."/>
            <person name="Stevens C."/>
            <person name="Phillips K."/>
        </authorList>
    </citation>
    <scope>NUCLEOTIDE SEQUENCE [LARGE SCALE GENOMIC DNA]</scope>
    <source>
        <strain evidence="13 14">MIWBW</strain>
    </source>
</reference>
<keyword evidence="8 9" id="KW-0694">RNA-binding</keyword>
<evidence type="ECO:0000256" key="4">
    <source>
        <dbReference type="ARBA" id="ARBA00022695"/>
    </source>
</evidence>
<dbReference type="InterPro" id="IPR002646">
    <property type="entry name" value="PolA_pol_head_dom"/>
</dbReference>
<feature type="domain" description="CCA-adding enzyme C-terminal" evidence="12">
    <location>
        <begin position="265"/>
        <end position="411"/>
    </location>
</feature>
<gene>
    <name evidence="13" type="ORF">OV287_29690</name>
</gene>
<evidence type="ECO:0000259" key="10">
    <source>
        <dbReference type="Pfam" id="PF01743"/>
    </source>
</evidence>
<dbReference type="Gene3D" id="1.10.246.80">
    <property type="match status" value="1"/>
</dbReference>
<evidence type="ECO:0000313" key="14">
    <source>
        <dbReference type="Proteomes" id="UP001207654"/>
    </source>
</evidence>
<evidence type="ECO:0000259" key="12">
    <source>
        <dbReference type="Pfam" id="PF13735"/>
    </source>
</evidence>
<evidence type="ECO:0000256" key="7">
    <source>
        <dbReference type="ARBA" id="ARBA00022842"/>
    </source>
</evidence>
<feature type="domain" description="tRNA nucleotidyltransferase/poly(A) polymerase RNA and SrmB- binding" evidence="11">
    <location>
        <begin position="178"/>
        <end position="239"/>
    </location>
</feature>
<dbReference type="Gene3D" id="3.30.460.10">
    <property type="entry name" value="Beta Polymerase, domain 2"/>
    <property type="match status" value="1"/>
</dbReference>
<evidence type="ECO:0000256" key="6">
    <source>
        <dbReference type="ARBA" id="ARBA00022741"/>
    </source>
</evidence>